<dbReference type="InterPro" id="IPR043459">
    <property type="entry name" value="NFD6/NOXY2-like"/>
</dbReference>
<dbReference type="PANTHER" id="PTHR33156">
    <property type="entry name" value="OS02G0230000 PROTEIN"/>
    <property type="match status" value="1"/>
</dbReference>
<feature type="non-terminal residue" evidence="2">
    <location>
        <position position="1"/>
    </location>
</feature>
<keyword evidence="1" id="KW-1133">Transmembrane helix</keyword>
<comment type="caution">
    <text evidence="2">The sequence shown here is derived from an EMBL/GenBank/DDBJ whole genome shotgun (WGS) entry which is preliminary data.</text>
</comment>
<keyword evidence="1" id="KW-0472">Membrane</keyword>
<keyword evidence="3" id="KW-1185">Reference proteome</keyword>
<evidence type="ECO:0000256" key="1">
    <source>
        <dbReference type="SAM" id="Phobius"/>
    </source>
</evidence>
<keyword evidence="1" id="KW-0812">Transmembrane</keyword>
<protein>
    <recommendedName>
        <fullName evidence="4">Protein NUCLEAR FUSION DEFECTIVE 6, chloroplastic/mitochondrial</fullName>
    </recommendedName>
</protein>
<dbReference type="PANTHER" id="PTHR33156:SF59">
    <property type="entry name" value="PROTEIN NUCLEAR FUSION DEFECTIVE 6, CHLOROPLASTIC_MITOCHONDRIAL-LIKE"/>
    <property type="match status" value="1"/>
</dbReference>
<evidence type="ECO:0000313" key="2">
    <source>
        <dbReference type="EMBL" id="MCD7447184.1"/>
    </source>
</evidence>
<feature type="transmembrane region" description="Helical" evidence="1">
    <location>
        <begin position="6"/>
        <end position="26"/>
    </location>
</feature>
<dbReference type="EMBL" id="JACEIK010000031">
    <property type="protein sequence ID" value="MCD7447184.1"/>
    <property type="molecule type" value="Genomic_DNA"/>
</dbReference>
<evidence type="ECO:0000313" key="3">
    <source>
        <dbReference type="Proteomes" id="UP000823775"/>
    </source>
</evidence>
<dbReference type="Proteomes" id="UP000823775">
    <property type="component" value="Unassembled WGS sequence"/>
</dbReference>
<gene>
    <name evidence="2" type="ORF">HAX54_025530</name>
</gene>
<proteinExistence type="predicted"/>
<organism evidence="2 3">
    <name type="scientific">Datura stramonium</name>
    <name type="common">Jimsonweed</name>
    <name type="synonym">Common thornapple</name>
    <dbReference type="NCBI Taxonomy" id="4076"/>
    <lineage>
        <taxon>Eukaryota</taxon>
        <taxon>Viridiplantae</taxon>
        <taxon>Streptophyta</taxon>
        <taxon>Embryophyta</taxon>
        <taxon>Tracheophyta</taxon>
        <taxon>Spermatophyta</taxon>
        <taxon>Magnoliopsida</taxon>
        <taxon>eudicotyledons</taxon>
        <taxon>Gunneridae</taxon>
        <taxon>Pentapetalae</taxon>
        <taxon>asterids</taxon>
        <taxon>lamiids</taxon>
        <taxon>Solanales</taxon>
        <taxon>Solanaceae</taxon>
        <taxon>Solanoideae</taxon>
        <taxon>Datureae</taxon>
        <taxon>Datura</taxon>
    </lineage>
</organism>
<sequence>AYLSSSSLYLFNWCCLPFTIVATFVVKSVLRSAATSGRAAAIKFASGAKPKVAPFRIPTQKSLTARIFKSPVEISCVRVESMFPYHTATASTLLTSMLSATPRSYGWTLEEYNDDA</sequence>
<evidence type="ECO:0008006" key="4">
    <source>
        <dbReference type="Google" id="ProtNLM"/>
    </source>
</evidence>
<name>A0ABS8RK37_DATST</name>
<reference evidence="2 3" key="1">
    <citation type="journal article" date="2021" name="BMC Genomics">
        <title>Datura genome reveals duplications of psychoactive alkaloid biosynthetic genes and high mutation rate following tissue culture.</title>
        <authorList>
            <person name="Rajewski A."/>
            <person name="Carter-House D."/>
            <person name="Stajich J."/>
            <person name="Litt A."/>
        </authorList>
    </citation>
    <scope>NUCLEOTIDE SEQUENCE [LARGE SCALE GENOMIC DNA]</scope>
    <source>
        <strain evidence="2">AR-01</strain>
    </source>
</reference>
<accession>A0ABS8RK37</accession>